<feature type="domain" description="HYDIN/VesB/CFA65-like Ig-like" evidence="6">
    <location>
        <begin position="187"/>
        <end position="274"/>
    </location>
</feature>
<keyword evidence="5" id="KW-0966">Cell projection</keyword>
<dbReference type="GO" id="GO:0005930">
    <property type="term" value="C:axoneme"/>
    <property type="evidence" value="ECO:0007669"/>
    <property type="project" value="TreeGrafter"/>
</dbReference>
<dbReference type="GO" id="GO:0003341">
    <property type="term" value="P:cilium movement"/>
    <property type="evidence" value="ECO:0007669"/>
    <property type="project" value="TreeGrafter"/>
</dbReference>
<feature type="domain" description="HYDIN/VesB/CFA65-like Ig-like" evidence="6">
    <location>
        <begin position="1327"/>
        <end position="1413"/>
    </location>
</feature>
<dbReference type="PANTHER" id="PTHR23053:SF0">
    <property type="entry name" value="HYDROCEPHALUS-INDUCING PROTEIN HOMOLOG"/>
    <property type="match status" value="1"/>
</dbReference>
<evidence type="ECO:0000256" key="4">
    <source>
        <dbReference type="ARBA" id="ARBA00023069"/>
    </source>
</evidence>
<proteinExistence type="predicted"/>
<evidence type="ECO:0000256" key="1">
    <source>
        <dbReference type="ARBA" id="ARBA00004138"/>
    </source>
</evidence>
<dbReference type="InterPro" id="IPR053879">
    <property type="entry name" value="HYDIN_VesB_CFA65-like_Ig"/>
</dbReference>
<dbReference type="Pfam" id="PF24771">
    <property type="entry name" value="Ig_CFAP74_1st"/>
    <property type="match status" value="1"/>
</dbReference>
<comment type="subcellular location">
    <subcellularLocation>
        <location evidence="1">Cell projection</location>
        <location evidence="1">Cilium</location>
    </subcellularLocation>
    <subcellularLocation>
        <location evidence="2">Cytoplasm</location>
    </subcellularLocation>
</comment>
<sequence>MEKYNENIEIIDTQNLDLGPLLSMNLRHDTMQIFPLLVSGVISTTNELKIYPSNFIQEMLMTTEQRLEKLKHFSKKRCPTNQLSQFFDVVPKVLLFQSYHPGQTYSIPFSIRNCTQILRLISMHCEPSKYFSVQFLHNVKSKIAPGMTLHFVIKFNPTHFKDYSYSVKFLTNGEVFSIPVIALGPRPLVDFPDTVSIEEALVKIPYEKIILLHNIGLISAKLNVIAESPFIVSPEKIFLNIGETIELKITLNTLKEGDGSCKLMVKYETGEELIIDLIYNSKSLNMNLNKNHVDFPDTFLGLHRQAQISFSNTSKHIIKYLWHKYPDLETDFSEMERIKDGFKSMQYLESHRCGILEYNDVITKDENAGVYSRIYSDQAASLSSEDFSFSNANYSIVPVSGELWPNCSIDFTIVFSPTEEKDYKSTAYFDVEGNEKRIALEMCGFGTGPYIQLSLDSLDIDCIFLCSVQTFQVLAKNVGDIPGHIVFVDSKRMSDVNVTCKPKKEFIQPQEFKSFLVSYKSNHSGFFCEDICFQIEESLKEVKMLLKGNVIIPTISFTALSLDFGIIPVGFPVKKFVKLVNKSSVHVDFFLNVLNDGSEEPLSVETFVNSSRKPALALYPKEFSIVPSFGTINAKSSIEIQITLTTNVERKYRTMLIADNKVGTSTCVQLDISYDSTVAIITGEPSFIDIPFSFINYPSTHTIKIKNISKVKGYFVIPDMMVSNSNISIKATNTKEGYILPKEYVDVQLSITTSVVGTEKVDLSILMFGSNNLKKICVISCFGQGPVLEYTEKMISFGKVNLHVEKSMSLVFINTSPIPARFDASIEFRKIAKWELQPKSGTIFPGLSETITITLRLVDPGDFTASLLCDIKYSQTIKIDLSASGFGSSIVFEPNIFPEYDLGFLFSHRVQKFPLKISNPGTRNHVINFISGGIREGSRKCCFEIVPTKLILKGGEEIEIFIEAQCLSTCKVCEEFHCWAAIEKKAGKEDLGIFVIKAEYIAPVVEMSASKIDFVINISTEDKQGQVKKENVTMKNISQLPVTLKLQVEYPFYFENDNNILISSQELCIESNCIATFTVMFKPGIHYDLYSKFYQSFIKLGYLEHPHEERIPITGQLNFPNITLSENQINFGCIPLCSNAHREVVMTNTSSLPIYFHWMWDQDSVNIKQISGDQWNVKDRKISKRLSRWTSIFYKPDIKYSYNEEEDSNRILSNFSHRATEREKFYQVDIPENILHKTLFPIIAPHFGAQKLMPELEILPLSSQLCPDVCKVLEINPMKGYLEPYQSQSLSIGFMPTPSFSVYAEATCCINGGPTETLCISGQCSSPHINISNTRVDFGFKFFASKCEDIITITNKGLFECEFNIESKVEEGKLVVIPSQGILSSHTSVQLLIKYFPGVIGPFEEKVILQIGYLNPIEIFVEGYGIFPQVFVSLPQMTRPKYPIHYMYTAVANLTGIRFNSVIFQTNVIITPEGENEFDLFEDWDLITFEDKYPANEDISLAIERVILHNKFKEGPYVLKNLSLKSNKPIPHFVVPGYFIDCGSIIIGTEYELSTTIENRGFLRADITLHYTGNEKQLKKNGIFIEFKNTFNLPLQRAVPLRIVLRPMLNRYPKEEVMTLNFLIQVNRGATIPISLRALFTFPYLVSSNTTVHFGKVSCGYCKIISIILKNEGLVPCEWTASFKIVKRKSIDSIYDDNPFSIDVSSDVYSSKTARILSISFQPKFDKFYEVLLKLDIQFNPESLIIPLYGTGVEPKVIISQQYFDFGAHLPNSEPIYKTFTIFNPCHFDVEIYFVDYDKSIELEERLLRVLTHIYDSGTILLPTYLFDRTLSPELHAFYNNLVDEVRTSLINAEFLKSEEEKMSILDKKSVSSKSTKSSKTINPSLKLPSRVIDDPLKNLTDDEVELLIHEHIDKIYNKNSDPLHLAEILMPKPDTQNEEDNSICKNGVLFIFHGAPMSDYIFWANRTARKLKLSILNIDQIILEEATDLTRNCACLVREKINAAFAQKFEGTELYDVNSEENAIEDELSLEELTRKVNLLITYKDKNVPKIENQFQVNSSKLKTKPVQNIKPKTPKNQKSDIVQDTLFSIPIEVLKQLIEPRIVNVVKKSGLVIESLTGSFVPNASLALLMLLQTVKNICYIHFVSIYNTFEINQIRIETLKKNREKEVDKMHKQKLKFLMNMNSEELEQIGEEELMLFGKTLLPERKNL</sequence>
<dbReference type="Gene3D" id="2.60.40.10">
    <property type="entry name" value="Immunoglobulins"/>
    <property type="match status" value="9"/>
</dbReference>
<gene>
    <name evidence="7" type="ORF">g.20210</name>
</gene>
<dbReference type="GO" id="GO:1904158">
    <property type="term" value="P:axonemal central apparatus assembly"/>
    <property type="evidence" value="ECO:0007669"/>
    <property type="project" value="TreeGrafter"/>
</dbReference>
<dbReference type="InterPro" id="IPR013783">
    <property type="entry name" value="Ig-like_fold"/>
</dbReference>
<accession>A0A1B6DJT7</accession>
<evidence type="ECO:0000256" key="3">
    <source>
        <dbReference type="ARBA" id="ARBA00022490"/>
    </source>
</evidence>
<keyword evidence="3" id="KW-0963">Cytoplasm</keyword>
<keyword evidence="4" id="KW-0969">Cilium</keyword>
<dbReference type="Pfam" id="PF14874">
    <property type="entry name" value="PapD-like"/>
    <property type="match status" value="1"/>
</dbReference>
<feature type="non-terminal residue" evidence="7">
    <location>
        <position position="2211"/>
    </location>
</feature>
<dbReference type="Pfam" id="PF22544">
    <property type="entry name" value="HYDIN_VesB_CFA65-like_Ig"/>
    <property type="match status" value="3"/>
</dbReference>
<dbReference type="EMBL" id="GEDC01011339">
    <property type="protein sequence ID" value="JAS25959.1"/>
    <property type="molecule type" value="Transcribed_RNA"/>
</dbReference>
<dbReference type="InterPro" id="IPR033305">
    <property type="entry name" value="Hydin-like"/>
</dbReference>
<protein>
    <recommendedName>
        <fullName evidence="6">HYDIN/VesB/CFA65-like Ig-like domain-containing protein</fullName>
    </recommendedName>
</protein>
<reference evidence="7" key="1">
    <citation type="submission" date="2015-12" db="EMBL/GenBank/DDBJ databases">
        <title>De novo transcriptome assembly of four potential Pierce s Disease insect vectors from Arizona vineyards.</title>
        <authorList>
            <person name="Tassone E.E."/>
        </authorList>
    </citation>
    <scope>NUCLEOTIDE SEQUENCE</scope>
</reference>
<feature type="domain" description="HYDIN/VesB/CFA65-like Ig-like" evidence="6">
    <location>
        <begin position="450"/>
        <end position="549"/>
    </location>
</feature>
<dbReference type="PANTHER" id="PTHR23053">
    <property type="entry name" value="DLEC1 DELETED IN LUNG AND ESOPHAGEAL CANCER 1"/>
    <property type="match status" value="1"/>
</dbReference>
<evidence type="ECO:0000256" key="2">
    <source>
        <dbReference type="ARBA" id="ARBA00004496"/>
    </source>
</evidence>
<name>A0A1B6DJT7_9HEMI</name>
<organism evidence="7">
    <name type="scientific">Clastoptera arizonana</name>
    <name type="common">Arizona spittle bug</name>
    <dbReference type="NCBI Taxonomy" id="38151"/>
    <lineage>
        <taxon>Eukaryota</taxon>
        <taxon>Metazoa</taxon>
        <taxon>Ecdysozoa</taxon>
        <taxon>Arthropoda</taxon>
        <taxon>Hexapoda</taxon>
        <taxon>Insecta</taxon>
        <taxon>Pterygota</taxon>
        <taxon>Neoptera</taxon>
        <taxon>Paraneoptera</taxon>
        <taxon>Hemiptera</taxon>
        <taxon>Auchenorrhyncha</taxon>
        <taxon>Cercopoidea</taxon>
        <taxon>Clastopteridae</taxon>
        <taxon>Clastoptera</taxon>
    </lineage>
</organism>
<evidence type="ECO:0000313" key="7">
    <source>
        <dbReference type="EMBL" id="JAS25959.1"/>
    </source>
</evidence>
<evidence type="ECO:0000259" key="6">
    <source>
        <dbReference type="Pfam" id="PF22544"/>
    </source>
</evidence>
<evidence type="ECO:0000256" key="5">
    <source>
        <dbReference type="ARBA" id="ARBA00023273"/>
    </source>
</evidence>